<keyword evidence="5" id="KW-0067">ATP-binding</keyword>
<evidence type="ECO:0000256" key="3">
    <source>
        <dbReference type="ARBA" id="ARBA00022741"/>
    </source>
</evidence>
<dbReference type="EMBL" id="PQNK01000006">
    <property type="protein sequence ID" value="RRO86824.1"/>
    <property type="molecule type" value="Genomic_DNA"/>
</dbReference>
<evidence type="ECO:0000256" key="6">
    <source>
        <dbReference type="PIRNR" id="PIRNR000535"/>
    </source>
</evidence>
<reference evidence="9 10" key="1">
    <citation type="submission" date="2018-01" db="EMBL/GenBank/DDBJ databases">
        <title>Twenty Corynebacterium bovis Genomes.</title>
        <authorList>
            <person name="Gulvik C.A."/>
        </authorList>
    </citation>
    <scope>NUCLEOTIDE SEQUENCE [LARGE SCALE GENOMIC DNA]</scope>
    <source>
        <strain evidence="9 10">F6900</strain>
    </source>
</reference>
<gene>
    <name evidence="9" type="ORF">CXF48_04545</name>
</gene>
<dbReference type="GO" id="GO:0005829">
    <property type="term" value="C:cytosol"/>
    <property type="evidence" value="ECO:0007669"/>
    <property type="project" value="TreeGrafter"/>
</dbReference>
<evidence type="ECO:0000313" key="10">
    <source>
        <dbReference type="Proteomes" id="UP000276526"/>
    </source>
</evidence>
<keyword evidence="2 6" id="KW-0808">Transferase</keyword>
<protein>
    <submittedName>
        <fullName evidence="9">Ribokinase</fullName>
    </submittedName>
</protein>
<dbReference type="NCBIfam" id="TIGR03168">
    <property type="entry name" value="1-PFK"/>
    <property type="match status" value="1"/>
</dbReference>
<evidence type="ECO:0000256" key="7">
    <source>
        <dbReference type="SAM" id="MobiDB-lite"/>
    </source>
</evidence>
<evidence type="ECO:0000256" key="1">
    <source>
        <dbReference type="ARBA" id="ARBA00010688"/>
    </source>
</evidence>
<keyword evidence="3" id="KW-0547">Nucleotide-binding</keyword>
<feature type="region of interest" description="Disordered" evidence="7">
    <location>
        <begin position="308"/>
        <end position="333"/>
    </location>
</feature>
<dbReference type="Proteomes" id="UP000276526">
    <property type="component" value="Unassembled WGS sequence"/>
</dbReference>
<dbReference type="CDD" id="cd01164">
    <property type="entry name" value="FruK_PfkB_like"/>
    <property type="match status" value="1"/>
</dbReference>
<dbReference type="PIRSF" id="PIRSF000535">
    <property type="entry name" value="1PFK/6PFK/LacC"/>
    <property type="match status" value="1"/>
</dbReference>
<dbReference type="GO" id="GO:0008443">
    <property type="term" value="F:phosphofructokinase activity"/>
    <property type="evidence" value="ECO:0007669"/>
    <property type="project" value="TreeGrafter"/>
</dbReference>
<evidence type="ECO:0000259" key="8">
    <source>
        <dbReference type="Pfam" id="PF00294"/>
    </source>
</evidence>
<accession>A0A426PYP1</accession>
<dbReference type="GO" id="GO:0005524">
    <property type="term" value="F:ATP binding"/>
    <property type="evidence" value="ECO:0007669"/>
    <property type="project" value="UniProtKB-KW"/>
</dbReference>
<dbReference type="InterPro" id="IPR029056">
    <property type="entry name" value="Ribokinase-like"/>
</dbReference>
<dbReference type="PROSITE" id="PS00584">
    <property type="entry name" value="PFKB_KINASES_2"/>
    <property type="match status" value="1"/>
</dbReference>
<dbReference type="InterPro" id="IPR002173">
    <property type="entry name" value="Carboh/pur_kinase_PfkB_CS"/>
</dbReference>
<evidence type="ECO:0000313" key="9">
    <source>
        <dbReference type="EMBL" id="RRO86824.1"/>
    </source>
</evidence>
<dbReference type="InterPro" id="IPR017583">
    <property type="entry name" value="Tagatose/fructose_Pkinase"/>
</dbReference>
<dbReference type="Pfam" id="PF00294">
    <property type="entry name" value="PfkB"/>
    <property type="match status" value="1"/>
</dbReference>
<dbReference type="InterPro" id="IPR011611">
    <property type="entry name" value="PfkB_dom"/>
</dbReference>
<evidence type="ECO:0000256" key="2">
    <source>
        <dbReference type="ARBA" id="ARBA00022679"/>
    </source>
</evidence>
<comment type="caution">
    <text evidence="9">The sequence shown here is derived from an EMBL/GenBank/DDBJ whole genome shotgun (WGS) entry which is preliminary data.</text>
</comment>
<dbReference type="PANTHER" id="PTHR46566">
    <property type="entry name" value="1-PHOSPHOFRUCTOKINASE-RELATED"/>
    <property type="match status" value="1"/>
</dbReference>
<feature type="domain" description="Carbohydrate kinase PfkB" evidence="8">
    <location>
        <begin position="20"/>
        <end position="314"/>
    </location>
</feature>
<sequence length="333" mass="33174">MIITVTPNPSIDRTQSLDGPLVPGEVNRTVTDDVQAGGKGVNVATVCHTAGEDVVAVVPAADSSDFAALVRSSGVPAQFVGDAPVRTNITLTDGDGVTTKINSPGPTGTDGTDLTGALVTLLRGHESPDAGGPAPWVVLAGSLPPGYPEDWYARTTATAHELGYRVAVDTSGPALRALVDSAHHNPASAPDVIKPNAHELAEITGGDGAVLEDDAADGNLRPVVDAARSLVDTGFGAAMVSLGAAGAVLVDTDGAWYCPSPRVRAVSTVGAGDSSLAGYVLAAVRGGSSPERLGTAVAHGSAAVTLPGTTLPTPGDLPADPPAVRAVDDTPGD</sequence>
<feature type="compositionally biased region" description="Low complexity" evidence="7">
    <location>
        <begin position="308"/>
        <end position="318"/>
    </location>
</feature>
<name>A0A426PYP1_9CORY</name>
<dbReference type="RefSeq" id="WP_125173667.1">
    <property type="nucleotide sequence ID" value="NZ_JAPJOD010000223.1"/>
</dbReference>
<dbReference type="PANTHER" id="PTHR46566:SF5">
    <property type="entry name" value="1-PHOSPHOFRUCTOKINASE"/>
    <property type="match status" value="1"/>
</dbReference>
<proteinExistence type="inferred from homology"/>
<dbReference type="SUPFAM" id="SSF53613">
    <property type="entry name" value="Ribokinase-like"/>
    <property type="match status" value="1"/>
</dbReference>
<evidence type="ECO:0000256" key="5">
    <source>
        <dbReference type="ARBA" id="ARBA00022840"/>
    </source>
</evidence>
<organism evidence="9 10">
    <name type="scientific">Corynebacterium bovis</name>
    <dbReference type="NCBI Taxonomy" id="36808"/>
    <lineage>
        <taxon>Bacteria</taxon>
        <taxon>Bacillati</taxon>
        <taxon>Actinomycetota</taxon>
        <taxon>Actinomycetes</taxon>
        <taxon>Mycobacteriales</taxon>
        <taxon>Corynebacteriaceae</taxon>
        <taxon>Corynebacterium</taxon>
    </lineage>
</organism>
<dbReference type="AlphaFoldDB" id="A0A426PYP1"/>
<dbReference type="Gene3D" id="3.40.1190.20">
    <property type="match status" value="1"/>
</dbReference>
<keyword evidence="4 9" id="KW-0418">Kinase</keyword>
<evidence type="ECO:0000256" key="4">
    <source>
        <dbReference type="ARBA" id="ARBA00022777"/>
    </source>
</evidence>
<comment type="similarity">
    <text evidence="1">Belongs to the carbohydrate kinase PfkB family.</text>
</comment>